<dbReference type="GO" id="GO:0003723">
    <property type="term" value="F:RNA binding"/>
    <property type="evidence" value="ECO:0007669"/>
    <property type="project" value="InterPro"/>
</dbReference>
<evidence type="ECO:0000256" key="8">
    <source>
        <dbReference type="HAMAP-Rule" id="MF_00456"/>
    </source>
</evidence>
<evidence type="ECO:0000256" key="7">
    <source>
        <dbReference type="ARBA" id="ARBA00022840"/>
    </source>
</evidence>
<keyword evidence="2 8" id="KW-0028">Amino-acid biosynthesis</keyword>
<dbReference type="AlphaFoldDB" id="A0A6H1WSY1"/>
<dbReference type="CDD" id="cd04242">
    <property type="entry name" value="AAK_G5K_ProB"/>
    <property type="match status" value="1"/>
</dbReference>
<feature type="binding site" evidence="8">
    <location>
        <position position="155"/>
    </location>
    <ligand>
        <name>substrate</name>
    </ligand>
</feature>
<dbReference type="KEGG" id="tmai:FVE67_05685"/>
<dbReference type="GO" id="GO:0005829">
    <property type="term" value="C:cytosol"/>
    <property type="evidence" value="ECO:0007669"/>
    <property type="project" value="TreeGrafter"/>
</dbReference>
<comment type="function">
    <text evidence="8">Catalyzes the transfer of a phosphate group to glutamate to form L-glutamate 5-phosphate.</text>
</comment>
<dbReference type="EMBL" id="CP042909">
    <property type="protein sequence ID" value="QJA06327.1"/>
    <property type="molecule type" value="Genomic_DNA"/>
</dbReference>
<keyword evidence="4 8" id="KW-0808">Transferase</keyword>
<dbReference type="GO" id="GO:0055129">
    <property type="term" value="P:L-proline biosynthetic process"/>
    <property type="evidence" value="ECO:0007669"/>
    <property type="project" value="UniProtKB-UniRule"/>
</dbReference>
<sequence length="376" mass="41698">MSNRREILSRVRRVVVKVGSAVVTDETGLSRPVLENLAAEISRFQRQGYEMILVSSGAIACGRKKLEVPERPLSLAEKQALAAAGQSSLMQAYEEAFGRYGVPVAQVLLIREDLEDRRRYLNARNTLRVLLRWRVVPIVNENDTVAVEEIQFGDNDFLAALVVALTEADLLICLSEADALYERDPREDPSARPVREVRGITPEIEAMAGKRPGRFGRGGMLSKLRAARMVNSLGVPMILAHGRTPLILERLFSGEELGTLFLPSTRRLSARKFWIAHGAKPEGRLVLDAGAVVAIRERGRSLLPAGIRAVEGEFDRGACVECVDEKGRPVALGLTNYSSEELRCILGAHTCEIEERLGFRTREEVIHRDDLVLVEN</sequence>
<dbReference type="CDD" id="cd21157">
    <property type="entry name" value="PUA_G5K"/>
    <property type="match status" value="1"/>
</dbReference>
<proteinExistence type="inferred from homology"/>
<dbReference type="SUPFAM" id="SSF88697">
    <property type="entry name" value="PUA domain-like"/>
    <property type="match status" value="1"/>
</dbReference>
<dbReference type="InterPro" id="IPR036393">
    <property type="entry name" value="AceGlu_kinase-like_sf"/>
</dbReference>
<gene>
    <name evidence="8 10" type="primary">proB</name>
    <name evidence="10" type="ORF">FVE67_05685</name>
</gene>
<keyword evidence="3 8" id="KW-0641">Proline biosynthesis</keyword>
<comment type="catalytic activity">
    <reaction evidence="8">
        <text>L-glutamate + ATP = L-glutamyl 5-phosphate + ADP</text>
        <dbReference type="Rhea" id="RHEA:14877"/>
        <dbReference type="ChEBI" id="CHEBI:29985"/>
        <dbReference type="ChEBI" id="CHEBI:30616"/>
        <dbReference type="ChEBI" id="CHEBI:58274"/>
        <dbReference type="ChEBI" id="CHEBI:456216"/>
        <dbReference type="EC" id="2.7.2.11"/>
    </reaction>
</comment>
<evidence type="ECO:0000313" key="10">
    <source>
        <dbReference type="EMBL" id="QJA06327.1"/>
    </source>
</evidence>
<comment type="subcellular location">
    <subcellularLocation>
        <location evidence="8">Cytoplasm</location>
    </subcellularLocation>
</comment>
<evidence type="ECO:0000313" key="11">
    <source>
        <dbReference type="Proteomes" id="UP000501253"/>
    </source>
</evidence>
<dbReference type="HAMAP" id="MF_00456">
    <property type="entry name" value="ProB"/>
    <property type="match status" value="1"/>
</dbReference>
<dbReference type="InterPro" id="IPR015947">
    <property type="entry name" value="PUA-like_sf"/>
</dbReference>
<evidence type="ECO:0000256" key="4">
    <source>
        <dbReference type="ARBA" id="ARBA00022679"/>
    </source>
</evidence>
<dbReference type="EC" id="2.7.2.11" evidence="8"/>
<feature type="domain" description="PUA" evidence="9">
    <location>
        <begin position="283"/>
        <end position="366"/>
    </location>
</feature>
<dbReference type="UniPathway" id="UPA00098">
    <property type="reaction ID" value="UER00359"/>
</dbReference>
<feature type="binding site" evidence="8">
    <location>
        <position position="56"/>
    </location>
    <ligand>
        <name>substrate</name>
    </ligand>
</feature>
<dbReference type="InterPro" id="IPR005715">
    <property type="entry name" value="Glu_5kinase/COase_Synthase"/>
</dbReference>
<evidence type="ECO:0000259" key="9">
    <source>
        <dbReference type="SMART" id="SM00359"/>
    </source>
</evidence>
<dbReference type="InterPro" id="IPR036974">
    <property type="entry name" value="PUA_sf"/>
</dbReference>
<dbReference type="PIRSF" id="PIRSF000729">
    <property type="entry name" value="GK"/>
    <property type="match status" value="1"/>
</dbReference>
<accession>A0A6H1WSY1</accession>
<feature type="binding site" evidence="8">
    <location>
        <position position="17"/>
    </location>
    <ligand>
        <name>ATP</name>
        <dbReference type="ChEBI" id="CHEBI:30616"/>
    </ligand>
</feature>
<keyword evidence="7 8" id="KW-0067">ATP-binding</keyword>
<dbReference type="Gene3D" id="3.40.1160.10">
    <property type="entry name" value="Acetylglutamate kinase-like"/>
    <property type="match status" value="1"/>
</dbReference>
<dbReference type="Gene3D" id="2.30.130.10">
    <property type="entry name" value="PUA domain"/>
    <property type="match status" value="1"/>
</dbReference>
<dbReference type="GO" id="GO:0005524">
    <property type="term" value="F:ATP binding"/>
    <property type="evidence" value="ECO:0007669"/>
    <property type="project" value="UniProtKB-KW"/>
</dbReference>
<evidence type="ECO:0000256" key="2">
    <source>
        <dbReference type="ARBA" id="ARBA00022605"/>
    </source>
</evidence>
<feature type="binding site" evidence="8">
    <location>
        <position position="143"/>
    </location>
    <ligand>
        <name>substrate</name>
    </ligand>
</feature>
<keyword evidence="11" id="KW-1185">Reference proteome</keyword>
<dbReference type="InterPro" id="IPR011529">
    <property type="entry name" value="Glu_5kinase"/>
</dbReference>
<evidence type="ECO:0000256" key="5">
    <source>
        <dbReference type="ARBA" id="ARBA00022741"/>
    </source>
</evidence>
<dbReference type="PANTHER" id="PTHR43654:SF1">
    <property type="entry name" value="ISOPENTENYL PHOSPHATE KINASE"/>
    <property type="match status" value="1"/>
</dbReference>
<keyword evidence="1 8" id="KW-0963">Cytoplasm</keyword>
<keyword evidence="5 8" id="KW-0547">Nucleotide-binding</keyword>
<dbReference type="InterPro" id="IPR002478">
    <property type="entry name" value="PUA"/>
</dbReference>
<dbReference type="PRINTS" id="PR00474">
    <property type="entry name" value="GLU5KINASE"/>
</dbReference>
<comment type="pathway">
    <text evidence="8">Amino-acid biosynthesis; L-proline biosynthesis; L-glutamate 5-semialdehyde from L-glutamate: step 1/2.</text>
</comment>
<dbReference type="NCBIfam" id="TIGR01027">
    <property type="entry name" value="proB"/>
    <property type="match status" value="1"/>
</dbReference>
<dbReference type="SMART" id="SM00359">
    <property type="entry name" value="PUA"/>
    <property type="match status" value="1"/>
</dbReference>
<dbReference type="FunFam" id="3.40.1160.10:FF:000018">
    <property type="entry name" value="Glutamate 5-kinase"/>
    <property type="match status" value="1"/>
</dbReference>
<dbReference type="InterPro" id="IPR019797">
    <property type="entry name" value="Glutamate_5-kinase_CS"/>
</dbReference>
<evidence type="ECO:0000256" key="6">
    <source>
        <dbReference type="ARBA" id="ARBA00022777"/>
    </source>
</evidence>
<dbReference type="InterPro" id="IPR001048">
    <property type="entry name" value="Asp/Glu/Uridylate_kinase"/>
</dbReference>
<name>A0A6H1WSY1_9BACT</name>
<dbReference type="PROSITE" id="PS50890">
    <property type="entry name" value="PUA"/>
    <property type="match status" value="1"/>
</dbReference>
<reference evidence="10 11" key="1">
    <citation type="submission" date="2019-08" db="EMBL/GenBank/DDBJ databases">
        <title>Complete genome sequence of Thermosulfurimonas marina SU872T, an anaerobic thermophilic chemolithoautotrophic bacterium isolated from a shallow marine hydrothermal vent.</title>
        <authorList>
            <person name="Allioux M."/>
            <person name="Jebbar M."/>
            <person name="Slobodkina G."/>
            <person name="Slobodkin A."/>
            <person name="Moalic Y."/>
            <person name="Frolova A."/>
            <person name="Shao Z."/>
            <person name="Alain K."/>
        </authorList>
    </citation>
    <scope>NUCLEOTIDE SEQUENCE [LARGE SCALE GENOMIC DNA]</scope>
    <source>
        <strain evidence="10 11">SU872</strain>
    </source>
</reference>
<evidence type="ECO:0000256" key="3">
    <source>
        <dbReference type="ARBA" id="ARBA00022650"/>
    </source>
</evidence>
<dbReference type="SUPFAM" id="SSF53633">
    <property type="entry name" value="Carbamate kinase-like"/>
    <property type="match status" value="1"/>
</dbReference>
<dbReference type="InterPro" id="IPR041739">
    <property type="entry name" value="G5K_ProB"/>
</dbReference>
<dbReference type="Proteomes" id="UP000501253">
    <property type="component" value="Chromosome"/>
</dbReference>
<dbReference type="InterPro" id="IPR001057">
    <property type="entry name" value="Glu/AcGlu_kinase"/>
</dbReference>
<protein>
    <recommendedName>
        <fullName evidence="8">Glutamate 5-kinase</fullName>
        <ecNumber evidence="8">2.7.2.11</ecNumber>
    </recommendedName>
    <alternativeName>
        <fullName evidence="8">Gamma-glutamyl kinase</fullName>
        <shortName evidence="8">GK</shortName>
    </alternativeName>
</protein>
<dbReference type="Pfam" id="PF00696">
    <property type="entry name" value="AA_kinase"/>
    <property type="match status" value="1"/>
</dbReference>
<dbReference type="FunFam" id="2.30.130.10:FF:000007">
    <property type="entry name" value="Glutamate 5-kinase"/>
    <property type="match status" value="1"/>
</dbReference>
<comment type="similarity">
    <text evidence="8">Belongs to the glutamate 5-kinase family.</text>
</comment>
<dbReference type="RefSeq" id="WP_168719676.1">
    <property type="nucleotide sequence ID" value="NZ_CP042909.1"/>
</dbReference>
<dbReference type="PROSITE" id="PS00902">
    <property type="entry name" value="GLUTAMATE_5_KINASE"/>
    <property type="match status" value="1"/>
</dbReference>
<dbReference type="PANTHER" id="PTHR43654">
    <property type="entry name" value="GLUTAMATE 5-KINASE"/>
    <property type="match status" value="1"/>
</dbReference>
<dbReference type="GO" id="GO:0004349">
    <property type="term" value="F:glutamate 5-kinase activity"/>
    <property type="evidence" value="ECO:0007669"/>
    <property type="project" value="UniProtKB-UniRule"/>
</dbReference>
<dbReference type="Pfam" id="PF01472">
    <property type="entry name" value="PUA"/>
    <property type="match status" value="1"/>
</dbReference>
<comment type="caution">
    <text evidence="8">Lacks conserved residue(s) required for the propagation of feature annotation.</text>
</comment>
<keyword evidence="6 8" id="KW-0418">Kinase</keyword>
<evidence type="ECO:0000256" key="1">
    <source>
        <dbReference type="ARBA" id="ARBA00022490"/>
    </source>
</evidence>
<organism evidence="10 11">
    <name type="scientific">Thermosulfurimonas marina</name>
    <dbReference type="NCBI Taxonomy" id="2047767"/>
    <lineage>
        <taxon>Bacteria</taxon>
        <taxon>Pseudomonadati</taxon>
        <taxon>Thermodesulfobacteriota</taxon>
        <taxon>Thermodesulfobacteria</taxon>
        <taxon>Thermodesulfobacteriales</taxon>
        <taxon>Thermodesulfobacteriaceae</taxon>
        <taxon>Thermosulfurimonas</taxon>
    </lineage>
</organism>